<dbReference type="Proteomes" id="UP000017837">
    <property type="component" value="Unassembled WGS sequence"/>
</dbReference>
<sequence length="31" mass="3455">MDPSLKPCKAAFLAHFGGVSKWFAKTLMERS</sequence>
<evidence type="ECO:0000313" key="1">
    <source>
        <dbReference type="EMBL" id="ESQ89462.1"/>
    </source>
</evidence>
<evidence type="ECO:0000313" key="2">
    <source>
        <dbReference type="Proteomes" id="UP000017837"/>
    </source>
</evidence>
<reference evidence="1 2" key="1">
    <citation type="journal article" date="2014" name="Nature">
        <title>Sequential evolution of bacterial morphology by co-option of a developmental regulator.</title>
        <authorList>
            <person name="Jiang C."/>
            <person name="Brown P.J."/>
            <person name="Ducret A."/>
            <person name="Brun Y.V."/>
        </authorList>
    </citation>
    <scope>NUCLEOTIDE SEQUENCE [LARGE SCALE GENOMIC DNA]</scope>
    <source>
        <strain evidence="1 2">DSM 16100</strain>
    </source>
</reference>
<keyword evidence="2" id="KW-1185">Reference proteome</keyword>
<dbReference type="AlphaFoldDB" id="V4P670"/>
<proteinExistence type="predicted"/>
<dbReference type="PATRIC" id="fig|1121022.4.peg.2822"/>
<accession>V4P670</accession>
<dbReference type="EMBL" id="AWGB01000029">
    <property type="protein sequence ID" value="ESQ89462.1"/>
    <property type="molecule type" value="Genomic_DNA"/>
</dbReference>
<comment type="caution">
    <text evidence="1">The sequence shown here is derived from an EMBL/GenBank/DDBJ whole genome shotgun (WGS) entry which is preliminary data.</text>
</comment>
<gene>
    <name evidence="1" type="ORF">ABENE_13870</name>
</gene>
<organism evidence="1 2">
    <name type="scientific">Asticcacaulis benevestitus DSM 16100 = ATCC BAA-896</name>
    <dbReference type="NCBI Taxonomy" id="1121022"/>
    <lineage>
        <taxon>Bacteria</taxon>
        <taxon>Pseudomonadati</taxon>
        <taxon>Pseudomonadota</taxon>
        <taxon>Alphaproteobacteria</taxon>
        <taxon>Caulobacterales</taxon>
        <taxon>Caulobacteraceae</taxon>
        <taxon>Asticcacaulis</taxon>
    </lineage>
</organism>
<name>V4P670_9CAUL</name>
<protein>
    <submittedName>
        <fullName evidence="1">Uncharacterized protein</fullName>
    </submittedName>
</protein>